<dbReference type="Pfam" id="PF01569">
    <property type="entry name" value="PAP2"/>
    <property type="match status" value="1"/>
</dbReference>
<accession>A0A1F6DG68</accession>
<dbReference type="Gene3D" id="1.20.144.10">
    <property type="entry name" value="Phosphatidic acid phosphatase type 2/haloperoxidase"/>
    <property type="match status" value="1"/>
</dbReference>
<dbReference type="InterPro" id="IPR000326">
    <property type="entry name" value="PAP2/HPO"/>
</dbReference>
<evidence type="ECO:0000256" key="1">
    <source>
        <dbReference type="SAM" id="Phobius"/>
    </source>
</evidence>
<dbReference type="EMBL" id="MFLA01000010">
    <property type="protein sequence ID" value="OGG60405.1"/>
    <property type="molecule type" value="Genomic_DNA"/>
</dbReference>
<comment type="caution">
    <text evidence="3">The sequence shown here is derived from an EMBL/GenBank/DDBJ whole genome shotgun (WGS) entry which is preliminary data.</text>
</comment>
<keyword evidence="1" id="KW-0812">Transmembrane</keyword>
<feature type="domain" description="Phosphatidic acid phosphatase type 2/haloperoxidase" evidence="2">
    <location>
        <begin position="46"/>
        <end position="160"/>
    </location>
</feature>
<feature type="transmembrane region" description="Helical" evidence="1">
    <location>
        <begin position="50"/>
        <end position="70"/>
    </location>
</feature>
<dbReference type="SMART" id="SM00014">
    <property type="entry name" value="acidPPc"/>
    <property type="match status" value="1"/>
</dbReference>
<dbReference type="SUPFAM" id="SSF48317">
    <property type="entry name" value="Acid phosphatase/Vanadium-dependent haloperoxidase"/>
    <property type="match status" value="1"/>
</dbReference>
<dbReference type="PROSITE" id="PS51257">
    <property type="entry name" value="PROKAR_LIPOPROTEIN"/>
    <property type="match status" value="1"/>
</dbReference>
<name>A0A1F6DG68_9BACT</name>
<feature type="transmembrane region" description="Helical" evidence="1">
    <location>
        <begin position="24"/>
        <end position="41"/>
    </location>
</feature>
<evidence type="ECO:0000313" key="3">
    <source>
        <dbReference type="EMBL" id="OGG60405.1"/>
    </source>
</evidence>
<feature type="transmembrane region" description="Helical" evidence="1">
    <location>
        <begin position="119"/>
        <end position="139"/>
    </location>
</feature>
<dbReference type="CDD" id="cd03392">
    <property type="entry name" value="PAP2_like_2"/>
    <property type="match status" value="1"/>
</dbReference>
<keyword evidence="1" id="KW-0472">Membrane</keyword>
<dbReference type="PANTHER" id="PTHR14969">
    <property type="entry name" value="SPHINGOSINE-1-PHOSPHATE PHOSPHOHYDROLASE"/>
    <property type="match status" value="1"/>
</dbReference>
<sequence length="172" mass="19097">MGVASERTLPLTHFFSVFTNLGDAWLTVFAVSIACIVLFATKRRRFVPELFTVVAGSALSVWMLKLYFVLPRPTDPIALMTVDSYSFPSGHAAASMALYGFLIWILVGTGKKSRGRTQLAAALSLLIIMIGYSRLYLGVHYLSDVVAGYFVGLVWIGIGIMLSRTKWIRRLR</sequence>
<reference evidence="3 4" key="1">
    <citation type="journal article" date="2016" name="Nat. Commun.">
        <title>Thousands of microbial genomes shed light on interconnected biogeochemical processes in an aquifer system.</title>
        <authorList>
            <person name="Anantharaman K."/>
            <person name="Brown C.T."/>
            <person name="Hug L.A."/>
            <person name="Sharon I."/>
            <person name="Castelle C.J."/>
            <person name="Probst A.J."/>
            <person name="Thomas B.C."/>
            <person name="Singh A."/>
            <person name="Wilkins M.J."/>
            <person name="Karaoz U."/>
            <person name="Brodie E.L."/>
            <person name="Williams K.H."/>
            <person name="Hubbard S.S."/>
            <person name="Banfield J.F."/>
        </authorList>
    </citation>
    <scope>NUCLEOTIDE SEQUENCE [LARGE SCALE GENOMIC DNA]</scope>
</reference>
<evidence type="ECO:0000259" key="2">
    <source>
        <dbReference type="SMART" id="SM00014"/>
    </source>
</evidence>
<keyword evidence="1" id="KW-1133">Transmembrane helix</keyword>
<proteinExistence type="predicted"/>
<feature type="transmembrane region" description="Helical" evidence="1">
    <location>
        <begin position="90"/>
        <end position="107"/>
    </location>
</feature>
<organism evidence="3 4">
    <name type="scientific">Candidatus Kaiserbacteria bacterium RIFCSPHIGHO2_01_FULL_56_24</name>
    <dbReference type="NCBI Taxonomy" id="1798487"/>
    <lineage>
        <taxon>Bacteria</taxon>
        <taxon>Candidatus Kaiseribacteriota</taxon>
    </lineage>
</organism>
<gene>
    <name evidence="3" type="ORF">A2765_03070</name>
</gene>
<dbReference type="PANTHER" id="PTHR14969:SF13">
    <property type="entry name" value="AT30094P"/>
    <property type="match status" value="1"/>
</dbReference>
<protein>
    <recommendedName>
        <fullName evidence="2">Phosphatidic acid phosphatase type 2/haloperoxidase domain-containing protein</fullName>
    </recommendedName>
</protein>
<dbReference type="AlphaFoldDB" id="A0A1F6DG68"/>
<feature type="transmembrane region" description="Helical" evidence="1">
    <location>
        <begin position="145"/>
        <end position="163"/>
    </location>
</feature>
<evidence type="ECO:0000313" key="4">
    <source>
        <dbReference type="Proteomes" id="UP000176377"/>
    </source>
</evidence>
<dbReference type="Proteomes" id="UP000176377">
    <property type="component" value="Unassembled WGS sequence"/>
</dbReference>
<dbReference type="InterPro" id="IPR036938">
    <property type="entry name" value="PAP2/HPO_sf"/>
</dbReference>